<dbReference type="Proteomes" id="UP000054526">
    <property type="component" value="Unassembled WGS sequence"/>
</dbReference>
<evidence type="ECO:0000256" key="8">
    <source>
        <dbReference type="SAM" id="Phobius"/>
    </source>
</evidence>
<dbReference type="InterPro" id="IPR013525">
    <property type="entry name" value="ABC2_TM"/>
</dbReference>
<feature type="transmembrane region" description="Helical" evidence="8">
    <location>
        <begin position="21"/>
        <end position="40"/>
    </location>
</feature>
<dbReference type="PANTHER" id="PTHR30294">
    <property type="entry name" value="MEMBRANE COMPONENT OF ABC TRANSPORTER YHHJ-RELATED"/>
    <property type="match status" value="1"/>
</dbReference>
<feature type="transmembrane region" description="Helical" evidence="8">
    <location>
        <begin position="191"/>
        <end position="214"/>
    </location>
</feature>
<organism evidence="10 11">
    <name type="scientific">Cohnella kolymensis</name>
    <dbReference type="NCBI Taxonomy" id="1590652"/>
    <lineage>
        <taxon>Bacteria</taxon>
        <taxon>Bacillati</taxon>
        <taxon>Bacillota</taxon>
        <taxon>Bacilli</taxon>
        <taxon>Bacillales</taxon>
        <taxon>Paenibacillaceae</taxon>
        <taxon>Cohnella</taxon>
    </lineage>
</organism>
<comment type="similarity">
    <text evidence="2">Belongs to the ABC-2 integral membrane protein family.</text>
</comment>
<dbReference type="EMBL" id="JXAL01000014">
    <property type="protein sequence ID" value="KIL36194.1"/>
    <property type="molecule type" value="Genomic_DNA"/>
</dbReference>
<evidence type="ECO:0000256" key="1">
    <source>
        <dbReference type="ARBA" id="ARBA00004651"/>
    </source>
</evidence>
<evidence type="ECO:0000313" key="11">
    <source>
        <dbReference type="Proteomes" id="UP000054526"/>
    </source>
</evidence>
<dbReference type="PANTHER" id="PTHR30294:SF45">
    <property type="entry name" value="LINEARMYCIN RESISTANCE PERMEASE PROTEIN LNRN"/>
    <property type="match status" value="1"/>
</dbReference>
<comment type="caution">
    <text evidence="10">The sequence shown here is derived from an EMBL/GenBank/DDBJ whole genome shotgun (WGS) entry which is preliminary data.</text>
</comment>
<evidence type="ECO:0000256" key="2">
    <source>
        <dbReference type="ARBA" id="ARBA00007783"/>
    </source>
</evidence>
<sequence>MSSLLLAQLIVRRTIGTRRGFLLFILLPIVVISAIIGIFGKAVEQQAHIAVWNGDTGSLGQSVVRSIQSVDLYQVVPAGQDESSQQALKDAVSEGRRDAAVYIPANFSDKLLAGERPVIEMYRKNEQLWNASLQLTLQEETDRLARTVQMAAAGGDKIAKGQLVQQLLDQQNNGGINVTRTSVTLPSDNTYVLVIGMMLMFLMFLSNQSIYGVMEDRQNRTMARMFAAPVRSWEIALGNFLGCVMLGTLQLVLILLATRYVIGFDFGVPFGTLLLIMESFLLAAVGISSAVAGLLRDSSQLGNINNLVVVPTCMLGGCFWPASMMPEFMQKLSNFTPQKWAIYAIEQSSTGAALQGLALPVGILLLFAAVLLAFGSYTLQTAKN</sequence>
<feature type="transmembrane region" description="Helical" evidence="8">
    <location>
        <begin position="274"/>
        <end position="295"/>
    </location>
</feature>
<protein>
    <recommendedName>
        <fullName evidence="9">ABC transmembrane type-2 domain-containing protein</fullName>
    </recommendedName>
</protein>
<dbReference type="RefSeq" id="WP_041062163.1">
    <property type="nucleotide sequence ID" value="NZ_JXAL01000014.1"/>
</dbReference>
<evidence type="ECO:0000256" key="5">
    <source>
        <dbReference type="ARBA" id="ARBA00022692"/>
    </source>
</evidence>
<evidence type="ECO:0000313" key="10">
    <source>
        <dbReference type="EMBL" id="KIL36194.1"/>
    </source>
</evidence>
<accession>A0ABR5A571</accession>
<keyword evidence="3" id="KW-0813">Transport</keyword>
<keyword evidence="4" id="KW-1003">Cell membrane</keyword>
<evidence type="ECO:0000259" key="9">
    <source>
        <dbReference type="PROSITE" id="PS51012"/>
    </source>
</evidence>
<proteinExistence type="inferred from homology"/>
<feature type="domain" description="ABC transmembrane type-2" evidence="9">
    <location>
        <begin position="157"/>
        <end position="382"/>
    </location>
</feature>
<dbReference type="Gene3D" id="3.40.1710.10">
    <property type="entry name" value="abc type-2 transporter like domain"/>
    <property type="match status" value="1"/>
</dbReference>
<feature type="transmembrane region" description="Helical" evidence="8">
    <location>
        <begin position="307"/>
        <end position="325"/>
    </location>
</feature>
<dbReference type="InterPro" id="IPR047817">
    <property type="entry name" value="ABC2_TM_bact-type"/>
</dbReference>
<keyword evidence="5 8" id="KW-0812">Transmembrane</keyword>
<dbReference type="Pfam" id="PF12698">
    <property type="entry name" value="ABC2_membrane_3"/>
    <property type="match status" value="1"/>
</dbReference>
<comment type="subcellular location">
    <subcellularLocation>
        <location evidence="1">Cell membrane</location>
        <topology evidence="1">Multi-pass membrane protein</topology>
    </subcellularLocation>
</comment>
<name>A0ABR5A571_9BACL</name>
<feature type="transmembrane region" description="Helical" evidence="8">
    <location>
        <begin position="357"/>
        <end position="379"/>
    </location>
</feature>
<evidence type="ECO:0000256" key="7">
    <source>
        <dbReference type="ARBA" id="ARBA00023136"/>
    </source>
</evidence>
<gene>
    <name evidence="10" type="ORF">SD71_09600</name>
</gene>
<evidence type="ECO:0000256" key="6">
    <source>
        <dbReference type="ARBA" id="ARBA00022989"/>
    </source>
</evidence>
<dbReference type="PROSITE" id="PS51012">
    <property type="entry name" value="ABC_TM2"/>
    <property type="match status" value="1"/>
</dbReference>
<feature type="transmembrane region" description="Helical" evidence="8">
    <location>
        <begin position="235"/>
        <end position="262"/>
    </location>
</feature>
<keyword evidence="11" id="KW-1185">Reference proteome</keyword>
<evidence type="ECO:0000256" key="4">
    <source>
        <dbReference type="ARBA" id="ARBA00022475"/>
    </source>
</evidence>
<keyword evidence="7 8" id="KW-0472">Membrane</keyword>
<dbReference type="InterPro" id="IPR051449">
    <property type="entry name" value="ABC-2_transporter_component"/>
</dbReference>
<reference evidence="10 11" key="1">
    <citation type="submission" date="2014-12" db="EMBL/GenBank/DDBJ databases">
        <title>Draft genome sequence of Cohnella kolymensis strain B-2846.</title>
        <authorList>
            <person name="Karlyshev A.V."/>
            <person name="Kudryashova E.B."/>
        </authorList>
    </citation>
    <scope>NUCLEOTIDE SEQUENCE [LARGE SCALE GENOMIC DNA]</scope>
    <source>
        <strain evidence="10 11">VKM B-2846</strain>
    </source>
</reference>
<keyword evidence="6 8" id="KW-1133">Transmembrane helix</keyword>
<evidence type="ECO:0000256" key="3">
    <source>
        <dbReference type="ARBA" id="ARBA00022448"/>
    </source>
</evidence>